<feature type="domain" description="Ribose-phosphate pyrophosphokinase N-terminal" evidence="10">
    <location>
        <begin position="7"/>
        <end position="126"/>
    </location>
</feature>
<keyword evidence="8" id="KW-0460">Magnesium</keyword>
<dbReference type="GO" id="GO:0005524">
    <property type="term" value="F:ATP binding"/>
    <property type="evidence" value="ECO:0007669"/>
    <property type="project" value="UniProtKB-KW"/>
</dbReference>
<dbReference type="GO" id="GO:0006015">
    <property type="term" value="P:5-phosphoribose 1-diphosphate biosynthetic process"/>
    <property type="evidence" value="ECO:0007669"/>
    <property type="project" value="TreeGrafter"/>
</dbReference>
<dbReference type="Gene3D" id="3.40.50.2020">
    <property type="match status" value="2"/>
</dbReference>
<evidence type="ECO:0000256" key="3">
    <source>
        <dbReference type="ARBA" id="ARBA00022723"/>
    </source>
</evidence>
<keyword evidence="4" id="KW-0545">Nucleotide biosynthesis</keyword>
<keyword evidence="12" id="KW-1185">Reference proteome</keyword>
<evidence type="ECO:0000256" key="7">
    <source>
        <dbReference type="ARBA" id="ARBA00022840"/>
    </source>
</evidence>
<evidence type="ECO:0000256" key="8">
    <source>
        <dbReference type="ARBA" id="ARBA00022842"/>
    </source>
</evidence>
<dbReference type="GO" id="GO:0006164">
    <property type="term" value="P:purine nucleotide biosynthetic process"/>
    <property type="evidence" value="ECO:0007669"/>
    <property type="project" value="TreeGrafter"/>
</dbReference>
<dbReference type="InterPro" id="IPR000836">
    <property type="entry name" value="PRTase_dom"/>
</dbReference>
<evidence type="ECO:0000313" key="11">
    <source>
        <dbReference type="EMBL" id="BAV33082.1"/>
    </source>
</evidence>
<dbReference type="PANTHER" id="PTHR10210">
    <property type="entry name" value="RIBOSE-PHOSPHATE DIPHOSPHOKINASE FAMILY MEMBER"/>
    <property type="match status" value="1"/>
</dbReference>
<keyword evidence="6 11" id="KW-0418">Kinase</keyword>
<dbReference type="EC" id="2.7.6.1" evidence="1"/>
<dbReference type="SUPFAM" id="SSF53271">
    <property type="entry name" value="PRTase-like"/>
    <property type="match status" value="2"/>
</dbReference>
<proteinExistence type="predicted"/>
<name>A0A1B4XE65_9GAMM</name>
<sequence length="328" mass="35702">MDHDAPVLFALQASRPFGEDVARHLGIALSAHEEREFEDGEHKSRSLVNVRNRDVFAIQSLYADARESVNDKLLRLLFFIGALKDASAKSVTAVVPYLAYARKDAKTQARDPVTTRYMARLFEAAGADRVVTMDVHNLAAFQNAFRCRTDHLEATKLFVAHLAPLLRDAPAITVVSPDIGGIKRAERFRQALCRSTGRESSLAFMEKARAKGMMRAGRLAGEVADTVIIVDDLISTGGTLLQAAIACRERGAVRVYAAATHGLFIGDSGQLLSGAELDRIIVTDSVPPFRLSRQLIAKKLAIVSAAPLFAEAIRRIHSGDSLVELLGT</sequence>
<accession>A0A1B4XE65</accession>
<dbReference type="KEGG" id="slim:SCL_0762"/>
<gene>
    <name evidence="11" type="ORF">SCL_0762</name>
</gene>
<protein>
    <recommendedName>
        <fullName evidence="1">ribose-phosphate diphosphokinase</fullName>
        <ecNumber evidence="1">2.7.6.1</ecNumber>
    </recommendedName>
</protein>
<dbReference type="CDD" id="cd06223">
    <property type="entry name" value="PRTases_typeI"/>
    <property type="match status" value="1"/>
</dbReference>
<organism evidence="11 12">
    <name type="scientific">Sulfuricaulis limicola</name>
    <dbReference type="NCBI Taxonomy" id="1620215"/>
    <lineage>
        <taxon>Bacteria</taxon>
        <taxon>Pseudomonadati</taxon>
        <taxon>Pseudomonadota</taxon>
        <taxon>Gammaproteobacteria</taxon>
        <taxon>Acidiferrobacterales</taxon>
        <taxon>Acidiferrobacteraceae</taxon>
        <taxon>Sulfuricaulis</taxon>
    </lineage>
</organism>
<dbReference type="FunFam" id="3.40.50.2020:FF:000007">
    <property type="entry name" value="Ribose-phosphate pyrophosphokinase"/>
    <property type="match status" value="1"/>
</dbReference>
<dbReference type="Pfam" id="PF14572">
    <property type="entry name" value="Pribosyl_synth"/>
    <property type="match status" value="1"/>
</dbReference>
<evidence type="ECO:0000259" key="10">
    <source>
        <dbReference type="Pfam" id="PF13793"/>
    </source>
</evidence>
<dbReference type="EMBL" id="AP014879">
    <property type="protein sequence ID" value="BAV33082.1"/>
    <property type="molecule type" value="Genomic_DNA"/>
</dbReference>
<dbReference type="AlphaFoldDB" id="A0A1B4XE65"/>
<dbReference type="InterPro" id="IPR005946">
    <property type="entry name" value="Rib-P_diPkinase"/>
</dbReference>
<dbReference type="RefSeq" id="WP_096359978.1">
    <property type="nucleotide sequence ID" value="NZ_AP014879.1"/>
</dbReference>
<dbReference type="InterPro" id="IPR029057">
    <property type="entry name" value="PRTase-like"/>
</dbReference>
<dbReference type="GO" id="GO:0002189">
    <property type="term" value="C:ribose phosphate diphosphokinase complex"/>
    <property type="evidence" value="ECO:0007669"/>
    <property type="project" value="TreeGrafter"/>
</dbReference>
<evidence type="ECO:0000313" key="12">
    <source>
        <dbReference type="Proteomes" id="UP000243180"/>
    </source>
</evidence>
<dbReference type="OrthoDB" id="324294at2"/>
<keyword evidence="2" id="KW-0808">Transferase</keyword>
<reference evidence="11 12" key="1">
    <citation type="submission" date="2015-05" db="EMBL/GenBank/DDBJ databases">
        <title>Complete genome sequence of a sulfur-oxidizing gammaproteobacterium strain HA5.</title>
        <authorList>
            <person name="Miura A."/>
            <person name="Kojima H."/>
            <person name="Fukui M."/>
        </authorList>
    </citation>
    <scope>NUCLEOTIDE SEQUENCE [LARGE SCALE GENOMIC DNA]</scope>
    <source>
        <strain evidence="11 12">HA5</strain>
    </source>
</reference>
<dbReference type="GO" id="GO:0000287">
    <property type="term" value="F:magnesium ion binding"/>
    <property type="evidence" value="ECO:0007669"/>
    <property type="project" value="InterPro"/>
</dbReference>
<keyword evidence="7" id="KW-0067">ATP-binding</keyword>
<dbReference type="Proteomes" id="UP000243180">
    <property type="component" value="Chromosome"/>
</dbReference>
<evidence type="ECO:0000256" key="2">
    <source>
        <dbReference type="ARBA" id="ARBA00022679"/>
    </source>
</evidence>
<evidence type="ECO:0000256" key="5">
    <source>
        <dbReference type="ARBA" id="ARBA00022741"/>
    </source>
</evidence>
<dbReference type="GO" id="GO:0016301">
    <property type="term" value="F:kinase activity"/>
    <property type="evidence" value="ECO:0007669"/>
    <property type="project" value="UniProtKB-KW"/>
</dbReference>
<dbReference type="InParanoid" id="A0A1B4XE65"/>
<dbReference type="PANTHER" id="PTHR10210:SF32">
    <property type="entry name" value="RIBOSE-PHOSPHATE PYROPHOSPHOKINASE 2"/>
    <property type="match status" value="1"/>
</dbReference>
<keyword evidence="5" id="KW-0547">Nucleotide-binding</keyword>
<evidence type="ECO:0000256" key="4">
    <source>
        <dbReference type="ARBA" id="ARBA00022727"/>
    </source>
</evidence>
<dbReference type="GO" id="GO:0004749">
    <property type="term" value="F:ribose phosphate diphosphokinase activity"/>
    <property type="evidence" value="ECO:0007669"/>
    <property type="project" value="UniProtKB-EC"/>
</dbReference>
<evidence type="ECO:0000256" key="9">
    <source>
        <dbReference type="ARBA" id="ARBA00049535"/>
    </source>
</evidence>
<dbReference type="GO" id="GO:0005737">
    <property type="term" value="C:cytoplasm"/>
    <property type="evidence" value="ECO:0007669"/>
    <property type="project" value="TreeGrafter"/>
</dbReference>
<comment type="catalytic activity">
    <reaction evidence="9">
        <text>D-ribose 5-phosphate + ATP = 5-phospho-alpha-D-ribose 1-diphosphate + AMP + H(+)</text>
        <dbReference type="Rhea" id="RHEA:15609"/>
        <dbReference type="ChEBI" id="CHEBI:15378"/>
        <dbReference type="ChEBI" id="CHEBI:30616"/>
        <dbReference type="ChEBI" id="CHEBI:58017"/>
        <dbReference type="ChEBI" id="CHEBI:78346"/>
        <dbReference type="ChEBI" id="CHEBI:456215"/>
        <dbReference type="EC" id="2.7.6.1"/>
    </reaction>
</comment>
<evidence type="ECO:0000256" key="6">
    <source>
        <dbReference type="ARBA" id="ARBA00022777"/>
    </source>
</evidence>
<dbReference type="Pfam" id="PF13793">
    <property type="entry name" value="Pribosyltran_N"/>
    <property type="match status" value="1"/>
</dbReference>
<dbReference type="SMART" id="SM01400">
    <property type="entry name" value="Pribosyltran_N"/>
    <property type="match status" value="1"/>
</dbReference>
<keyword evidence="3" id="KW-0479">Metal-binding</keyword>
<evidence type="ECO:0000256" key="1">
    <source>
        <dbReference type="ARBA" id="ARBA00013247"/>
    </source>
</evidence>
<dbReference type="InterPro" id="IPR029099">
    <property type="entry name" value="Pribosyltran_N"/>
</dbReference>
<dbReference type="NCBIfam" id="TIGR01251">
    <property type="entry name" value="ribP_PPkin"/>
    <property type="match status" value="1"/>
</dbReference>